<protein>
    <submittedName>
        <fullName evidence="5">Beta-lactamase/transpeptidase-like protein</fullName>
    </submittedName>
</protein>
<keyword evidence="2" id="KW-0732">Signal</keyword>
<comment type="similarity">
    <text evidence="1">Belongs to the peptidase S12 family.</text>
</comment>
<dbReference type="Pfam" id="PF00144">
    <property type="entry name" value="Beta-lactamase"/>
    <property type="match status" value="1"/>
</dbReference>
<name>A0A197JXR1_9FUNG</name>
<dbReference type="OrthoDB" id="5946976at2759"/>
<dbReference type="Pfam" id="PF11954">
    <property type="entry name" value="DUF3471"/>
    <property type="match status" value="1"/>
</dbReference>
<proteinExistence type="inferred from homology"/>
<dbReference type="InterPro" id="IPR012338">
    <property type="entry name" value="Beta-lactam/transpept-like"/>
</dbReference>
<dbReference type="PANTHER" id="PTHR46825">
    <property type="entry name" value="D-ALANYL-D-ALANINE-CARBOXYPEPTIDASE/ENDOPEPTIDASE AMPH"/>
    <property type="match status" value="1"/>
</dbReference>
<evidence type="ECO:0000313" key="5">
    <source>
        <dbReference type="EMBL" id="OAQ30020.1"/>
    </source>
</evidence>
<dbReference type="Proteomes" id="UP000078512">
    <property type="component" value="Unassembled WGS sequence"/>
</dbReference>
<dbReference type="InterPro" id="IPR001466">
    <property type="entry name" value="Beta-lactam-related"/>
</dbReference>
<evidence type="ECO:0000256" key="1">
    <source>
        <dbReference type="ARBA" id="ARBA00038215"/>
    </source>
</evidence>
<organism evidence="5 6">
    <name type="scientific">Linnemannia elongata AG-77</name>
    <dbReference type="NCBI Taxonomy" id="1314771"/>
    <lineage>
        <taxon>Eukaryota</taxon>
        <taxon>Fungi</taxon>
        <taxon>Fungi incertae sedis</taxon>
        <taxon>Mucoromycota</taxon>
        <taxon>Mortierellomycotina</taxon>
        <taxon>Mortierellomycetes</taxon>
        <taxon>Mortierellales</taxon>
        <taxon>Mortierellaceae</taxon>
        <taxon>Linnemannia</taxon>
    </lineage>
</organism>
<dbReference type="SUPFAM" id="SSF56601">
    <property type="entry name" value="beta-lactamase/transpeptidase-like"/>
    <property type="match status" value="1"/>
</dbReference>
<evidence type="ECO:0000259" key="3">
    <source>
        <dbReference type="Pfam" id="PF00144"/>
    </source>
</evidence>
<dbReference type="EMBL" id="KV442037">
    <property type="protein sequence ID" value="OAQ30020.1"/>
    <property type="molecule type" value="Genomic_DNA"/>
</dbReference>
<dbReference type="AlphaFoldDB" id="A0A197JXR1"/>
<accession>A0A197JXR1</accession>
<evidence type="ECO:0000259" key="4">
    <source>
        <dbReference type="Pfam" id="PF11954"/>
    </source>
</evidence>
<feature type="domain" description="Beta-lactamase-related" evidence="3">
    <location>
        <begin position="28"/>
        <end position="360"/>
    </location>
</feature>
<feature type="domain" description="Peptidase S12 Pab87-related C-terminal" evidence="4">
    <location>
        <begin position="417"/>
        <end position="500"/>
    </location>
</feature>
<reference evidence="5 6" key="1">
    <citation type="submission" date="2016-05" db="EMBL/GenBank/DDBJ databases">
        <title>Genome sequencing reveals origins of a unique bacterial endosymbiosis in the earliest lineages of terrestrial Fungi.</title>
        <authorList>
            <consortium name="DOE Joint Genome Institute"/>
            <person name="Uehling J."/>
            <person name="Gryganskyi A."/>
            <person name="Hameed K."/>
            <person name="Tschaplinski T."/>
            <person name="Misztal P."/>
            <person name="Wu S."/>
            <person name="Desiro A."/>
            <person name="Vande Pol N."/>
            <person name="Du Z.-Y."/>
            <person name="Zienkiewicz A."/>
            <person name="Zienkiewicz K."/>
            <person name="Morin E."/>
            <person name="Tisserant E."/>
            <person name="Splivallo R."/>
            <person name="Hainaut M."/>
            <person name="Henrissat B."/>
            <person name="Ohm R."/>
            <person name="Kuo A."/>
            <person name="Yan J."/>
            <person name="Lipzen A."/>
            <person name="Nolan M."/>
            <person name="Labutti K."/>
            <person name="Barry K."/>
            <person name="Goldstein A."/>
            <person name="Labbe J."/>
            <person name="Schadt C."/>
            <person name="Tuskan G."/>
            <person name="Grigoriev I."/>
            <person name="Martin F."/>
            <person name="Vilgalys R."/>
            <person name="Bonito G."/>
        </authorList>
    </citation>
    <scope>NUCLEOTIDE SEQUENCE [LARGE SCALE GENOMIC DNA]</scope>
    <source>
        <strain evidence="5 6">AG-77</strain>
    </source>
</reference>
<dbReference type="InterPro" id="IPR050491">
    <property type="entry name" value="AmpC-like"/>
</dbReference>
<evidence type="ECO:0000313" key="6">
    <source>
        <dbReference type="Proteomes" id="UP000078512"/>
    </source>
</evidence>
<gene>
    <name evidence="5" type="ORF">K457DRAFT_18383</name>
</gene>
<dbReference type="STRING" id="1314771.A0A197JXR1"/>
<keyword evidence="6" id="KW-1185">Reference proteome</keyword>
<feature type="signal peptide" evidence="2">
    <location>
        <begin position="1"/>
        <end position="20"/>
    </location>
</feature>
<dbReference type="Gene3D" id="2.40.128.600">
    <property type="match status" value="1"/>
</dbReference>
<dbReference type="PANTHER" id="PTHR46825:SF15">
    <property type="entry name" value="BETA-LACTAMASE-RELATED DOMAIN-CONTAINING PROTEIN"/>
    <property type="match status" value="1"/>
</dbReference>
<dbReference type="InterPro" id="IPR021860">
    <property type="entry name" value="Peptidase_S12_Pab87-rel_C"/>
</dbReference>
<evidence type="ECO:0000256" key="2">
    <source>
        <dbReference type="SAM" id="SignalP"/>
    </source>
</evidence>
<feature type="chain" id="PRO_5008276383" evidence="2">
    <location>
        <begin position="21"/>
        <end position="537"/>
    </location>
</feature>
<sequence>MVVVKSLLVMFLSLSAAVQSAKLNEDDLRSTVKRAMERCGVPGMGIAILHKNKVVFAEGFGKRNEKDPYTAQTVQPIGSVTKSFTATAVGQLVAEGKVDWDTTPISKYMPDFQLKDPILTSQLTFADLLSHHTTFPNTMINWHKTKTSRRDLVKRLRYVDDIPRKQPTTMNYNNIMYAVAGEAAAHVAGTSYENLVMDKVIRPLGLSQTGFSQNTMKRLHPDNYALPHEGVSYEAVEKGEFKVLPLEELYMSYAPAGDLYSNVLDLVKWGKTVMDLGVVDGKQVLNKTSVEETLTAHTIAYGGRRDGRGASLTYGLGWMLDSYKGHIFYRHNGATSGYTSDLIMFPDDDLVIASTSNIVKISQIGYYLPIQIADVMLDLPINKTSDWIEELAVPQVKEYYTTAKKLSQGFLPPQIPNKPATFANNLRAYVGEYTDSLFGTFVIELEEKEDSKTGKKKEVLTYKYNELTSVLEHYHYDAFVVTLDDPLLKFRALMTFSADPVKGEKGGDQKKRPIMRMQIQEMLYGAGISKKIFKKRH</sequence>
<dbReference type="Gene3D" id="3.40.710.10">
    <property type="entry name" value="DD-peptidase/beta-lactamase superfamily"/>
    <property type="match status" value="1"/>
</dbReference>